<gene>
    <name evidence="3" type="primary">ga03680</name>
    <name evidence="3" type="ORF">PR202_ga03680</name>
</gene>
<reference evidence="3" key="2">
    <citation type="submission" date="2021-12" db="EMBL/GenBank/DDBJ databases">
        <title>Resequencing data analysis of finger millet.</title>
        <authorList>
            <person name="Hatakeyama M."/>
            <person name="Aluri S."/>
            <person name="Balachadran M.T."/>
            <person name="Sivarajan S.R."/>
            <person name="Poveda L."/>
            <person name="Shimizu-Inatsugi R."/>
            <person name="Schlapbach R."/>
            <person name="Sreeman S.M."/>
            <person name="Shimizu K.K."/>
        </authorList>
    </citation>
    <scope>NUCLEOTIDE SEQUENCE</scope>
</reference>
<keyword evidence="4" id="KW-1185">Reference proteome</keyword>
<reference evidence="3" key="1">
    <citation type="journal article" date="2018" name="DNA Res.">
        <title>Multiple hybrid de novo genome assembly of finger millet, an orphan allotetraploid crop.</title>
        <authorList>
            <person name="Hatakeyama M."/>
            <person name="Aluri S."/>
            <person name="Balachadran M.T."/>
            <person name="Sivarajan S.R."/>
            <person name="Patrignani A."/>
            <person name="Gruter S."/>
            <person name="Poveda L."/>
            <person name="Shimizu-Inatsugi R."/>
            <person name="Baeten J."/>
            <person name="Francoijs K.J."/>
            <person name="Nataraja K.N."/>
            <person name="Reddy Y.A.N."/>
            <person name="Phadnis S."/>
            <person name="Ravikumar R.L."/>
            <person name="Schlapbach R."/>
            <person name="Sreeman S.M."/>
            <person name="Shimizu K.K."/>
        </authorList>
    </citation>
    <scope>NUCLEOTIDE SEQUENCE</scope>
</reference>
<evidence type="ECO:0000313" key="3">
    <source>
        <dbReference type="EMBL" id="GJM87701.1"/>
    </source>
</evidence>
<dbReference type="CDD" id="cd00121">
    <property type="entry name" value="MATH"/>
    <property type="match status" value="1"/>
</dbReference>
<dbReference type="InterPro" id="IPR000210">
    <property type="entry name" value="BTB/POZ_dom"/>
</dbReference>
<dbReference type="EMBL" id="BQKI01000002">
    <property type="protein sequence ID" value="GJM87701.1"/>
    <property type="molecule type" value="Genomic_DNA"/>
</dbReference>
<comment type="caution">
    <text evidence="3">The sequence shown here is derived from an EMBL/GenBank/DDBJ whole genome shotgun (WGS) entry which is preliminary data.</text>
</comment>
<dbReference type="Pfam" id="PF00651">
    <property type="entry name" value="BTB"/>
    <property type="match status" value="1"/>
</dbReference>
<proteinExistence type="predicted"/>
<dbReference type="PANTHER" id="PTHR26379:SF249">
    <property type="entry name" value="TRAF TRANSCRIPTION FACTOR"/>
    <property type="match status" value="1"/>
</dbReference>
<dbReference type="SUPFAM" id="SSF54695">
    <property type="entry name" value="POZ domain"/>
    <property type="match status" value="1"/>
</dbReference>
<comment type="pathway">
    <text evidence="1">Protein modification; protein ubiquitination.</text>
</comment>
<protein>
    <recommendedName>
        <fullName evidence="2">BTB domain-containing protein</fullName>
    </recommendedName>
</protein>
<organism evidence="3 4">
    <name type="scientific">Eleusine coracana subsp. coracana</name>
    <dbReference type="NCBI Taxonomy" id="191504"/>
    <lineage>
        <taxon>Eukaryota</taxon>
        <taxon>Viridiplantae</taxon>
        <taxon>Streptophyta</taxon>
        <taxon>Embryophyta</taxon>
        <taxon>Tracheophyta</taxon>
        <taxon>Spermatophyta</taxon>
        <taxon>Magnoliopsida</taxon>
        <taxon>Liliopsida</taxon>
        <taxon>Poales</taxon>
        <taxon>Poaceae</taxon>
        <taxon>PACMAD clade</taxon>
        <taxon>Chloridoideae</taxon>
        <taxon>Cynodonteae</taxon>
        <taxon>Eleusininae</taxon>
        <taxon>Eleusine</taxon>
    </lineage>
</organism>
<name>A0AAV5BNZ7_ELECO</name>
<dbReference type="Gene3D" id="3.30.710.10">
    <property type="entry name" value="Potassium Channel Kv1.1, Chain A"/>
    <property type="match status" value="1"/>
</dbReference>
<sequence>MASTPWSFSIGHTKWESRWSVSYDDVSFRLLLLADGHTCDCESLDGRFKFSLLDRAGQPVPSRTQASSLQNWSNRGSWEWTCAKFITKGDRDRPEYVGDDHCFTVRCDVAIRPSAAAAGESVGAAVPSSDLHRHLGTLLAEKQGADVTFQMVAGGETFAAHRCVLAARSPVFRAQLFGHMKESKQCMGEDDVRVPIPIDDMDAEVFGALLTFIYTDSLPAEPADDGFDQLMGNCPAVLKELLAKLATVLIFE</sequence>
<evidence type="ECO:0000256" key="1">
    <source>
        <dbReference type="ARBA" id="ARBA00004906"/>
    </source>
</evidence>
<evidence type="ECO:0000259" key="2">
    <source>
        <dbReference type="PROSITE" id="PS50097"/>
    </source>
</evidence>
<dbReference type="SUPFAM" id="SSF49599">
    <property type="entry name" value="TRAF domain-like"/>
    <property type="match status" value="1"/>
</dbReference>
<dbReference type="GO" id="GO:0016567">
    <property type="term" value="P:protein ubiquitination"/>
    <property type="evidence" value="ECO:0007669"/>
    <property type="project" value="InterPro"/>
</dbReference>
<feature type="domain" description="BTB" evidence="2">
    <location>
        <begin position="145"/>
        <end position="222"/>
    </location>
</feature>
<dbReference type="InterPro" id="IPR045005">
    <property type="entry name" value="BPM1-6"/>
</dbReference>
<dbReference type="AlphaFoldDB" id="A0AAV5BNZ7"/>
<dbReference type="InterPro" id="IPR011333">
    <property type="entry name" value="SKP1/BTB/POZ_sf"/>
</dbReference>
<evidence type="ECO:0000313" key="4">
    <source>
        <dbReference type="Proteomes" id="UP001054889"/>
    </source>
</evidence>
<dbReference type="Gene3D" id="2.60.210.10">
    <property type="entry name" value="Apoptosis, Tumor Necrosis Factor Receptor Associated Protein 2, Chain A"/>
    <property type="match status" value="1"/>
</dbReference>
<accession>A0AAV5BNZ7</accession>
<dbReference type="InterPro" id="IPR008974">
    <property type="entry name" value="TRAF-like"/>
</dbReference>
<dbReference type="SMART" id="SM00225">
    <property type="entry name" value="BTB"/>
    <property type="match status" value="1"/>
</dbReference>
<dbReference type="InterPro" id="IPR002083">
    <property type="entry name" value="MATH/TRAF_dom"/>
</dbReference>
<dbReference type="PANTHER" id="PTHR26379">
    <property type="entry name" value="BTB/POZ AND MATH DOMAIN-CONTAINING PROTEIN 1"/>
    <property type="match status" value="1"/>
</dbReference>
<dbReference type="Proteomes" id="UP001054889">
    <property type="component" value="Unassembled WGS sequence"/>
</dbReference>
<dbReference type="PROSITE" id="PS50097">
    <property type="entry name" value="BTB"/>
    <property type="match status" value="1"/>
</dbReference>